<dbReference type="Proteomes" id="UP000616769">
    <property type="component" value="Unassembled WGS sequence"/>
</dbReference>
<sequence length="2195" mass="251845">MIADNVDIGDGISLELEPKSSISTNLQNKFSSSNTISNQSNALLKVLLRNNSIGLDDPIRKSLWIGLAIRNNRSINGDDFDRQFENLSVNKLPNFVDGTNARFFLLNSSTRRQVATILWNLSQYVYKSIVALLTSREIRFIDINKIDKSRDALILIKLAKKFGIGKRSKIGQNIQENWLKDSDAVLVEWIQWIFGCLPFHFCVRIVDCYLVEGEKFLFRVALILIQLFEKTLKQSLTLEQMRTFCENIQEVLQPSQLINQASKINRFSKKDILSTKEVTYGNRIAPRQFKSSILNWNQLDILWEWIPERIYVQEPLVAFCSDVNGNSLQTFFSLCGDNEPTILLVKTLTNQIFGAYCSTSWSKRLDSSIKFGQCFGNGETFLFSINPKTIKYDWVGLHTDVNQLKPSQQLFMSATNNAFSIGGGGGHYGLYIDENLSRGETHRCDTFDNDPLTNGDSYFEIAVIEIIAFYMWMLIVAKLLIIKFACGDNVQHDDFKELHSQQYHCIAYDATKAIGLTKKLLEDCHIKKSDPIIFIFECILLYWDEDSTANLFCSLNKTFENCSFVIFDLVNTRDKFSHLMQQSLIEQQTPLLGAGAFGTIDEWKNHLKQFGCKFVDCRIMNEVYTTYLLLSTGAVAISAMSLAYAKYDKQFADRLIGYAPFVKNLLDDTEKKRPDDDLFFPKKNPESKKSITEVTTRPSKPNEKVEAKLSNETKEKPIEMKPSNQIALSSPQSAPIETDEKKEEKSEAKKEKSLQESLNIDLEQTDNKLENEFRGQLKRLLHAFNEFYEEKRILYETENKRNQEIELKNQLIRERAEITDSYEKSFKKLKQIENLLQTLFFQVRDQLDKQEKASKKLWLVSQSISKLMEHNRTLKMEAKPIEINEKIAVVRKIIDENFSNEPLLKAAINSLSEESLRNGVYSEEDLIRRFKNVHKVCNRVALVAEEYTNIFGYINSYLYSFIRPLFQIEYNLSSNPMRMKTISQDEIEGKIEIDPNQWDAFDVLERVSLCIENRNFEMALRYASLLKGEPKKVASDWIKDTRPLSLLEVQSNDSDVVGCGGYVMSNVSINLESIQIQLMTDRSIIKYTSECAPNNGYYFIPLYDHGSYKLKVLAPSGWMFEPDELNLEFDGVNDLCSKQIDINFIFKGYTIFGKVISVASNHGPKGVQLSLQSKSDSNVIKNNVTIDKGFYQFYGVLPGKYLIKAKHEKWRLLNDQIEIKVINDNIDQRESSDCSRLICLKGFSVIGKVFSDSRPIEGVQFILFGKHRKPPKTISCLLSKPTFLKEIPFSEDYHYWCHQLSNKHGSFQFESLLSGSYRIYSHYDSQNIRFEVKPLSLDFEIDQDDLVLDRSFEIGGFKASGQVLNNLMPNLSIENVRIDLFDENKKTGPIVINVFDQNGKFVLNDMRTSNYLIKTSAENYQFDDIRYSISPNSPNLTINPSRFKVCIEVILKNFQHKFEDLELFIMDKSQKTLLNKHILKENIHCSFLSGADYLFQIDSKYSNIKFVPKSLEVSIRKPEMDLVFEQMIVNLDGTIKLKNSNFNWRDDPDFLTVNIADGNSIIRTLNVDDFQIDQNDQLKFVATNLLPGDYIIKLAGKQLSIYCWQHDTIPIALNDVKKSAEVVLFEQKGFLMQISLSHEVDLLIRTPSGSIHRIDRRSISKDRIVRHCATEIGKYQIESIGCHKFFPDDQHQSSIVFDTNTMIGQTISLTAIKHQITARIVTKTNRTDLSCSIKINSNDGERTEIIELKNSRPVSPNNFEYIIEYYVHPMSTVLIVPKSNELIFKPSQFEFQVKDQCQSNIVTFEGRNGVFVDGRISQNIPDVKINVYDENSELLLKTLTVNERGEYRAGPFDETTKLKIEAIKDDFVFKQVPGKLGYFEVSKLSSITVNILDANDKPLSEVLVSLSGGEKNFRRNTFVDSDGQLLFDHLYPGQYFIKFLRKEYNFDPSSKIINITNGENLSIKIIGKKVAFSCIGKVTSLNGEPEPDVIIEAIGSENVFDDAILKCTLLQEQSVTEADGSFRILGLLPDCEYEIRIKPETLIQKNISKSIPTKQSVTVLKGDAVDFHFIIFHNPSQTELSASINVDEEYLESITIKLSNKNSQNLLFKQKLSGPFVFLPKVSLDNQLYLLELDSDLDRRHHLYEPISVLFQANQSYFHFDLDFLIEKNFIPTGINDQELSHSNSINFLLILFRK</sequence>
<dbReference type="InterPro" id="IPR056319">
    <property type="entry name" value="NOMO_7th"/>
</dbReference>
<comment type="caution">
    <text evidence="15">Lacks conserved residue(s) required for the propagation of feature annotation.</text>
</comment>
<dbReference type="SUPFAM" id="SSF47923">
    <property type="entry name" value="Ypt/Rab-GAP domain of gyp1p"/>
    <property type="match status" value="1"/>
</dbReference>
<evidence type="ECO:0000313" key="18">
    <source>
        <dbReference type="Proteomes" id="UP000616769"/>
    </source>
</evidence>
<feature type="compositionally biased region" description="Basic and acidic residues" evidence="16">
    <location>
        <begin position="673"/>
        <end position="691"/>
    </location>
</feature>
<dbReference type="PROSITE" id="PS51886">
    <property type="entry name" value="TLDC"/>
    <property type="match status" value="1"/>
</dbReference>
<dbReference type="SUPFAM" id="SSF49478">
    <property type="entry name" value="Cna protein B-type domain"/>
    <property type="match status" value="2"/>
</dbReference>
<feature type="compositionally biased region" description="Basic and acidic residues" evidence="16">
    <location>
        <begin position="700"/>
        <end position="719"/>
    </location>
</feature>
<dbReference type="InterPro" id="IPR006571">
    <property type="entry name" value="TLDc_dom"/>
</dbReference>
<dbReference type="InterPro" id="IPR029063">
    <property type="entry name" value="SAM-dependent_MTases_sf"/>
</dbReference>
<dbReference type="PANTHER" id="PTHR23303:SF14">
    <property type="entry name" value="BOS COMPLEX SUBUNIT NOMO1-RELATED"/>
    <property type="match status" value="1"/>
</dbReference>
<keyword evidence="11 15" id="KW-0496">Mitochondrion</keyword>
<evidence type="ECO:0000256" key="1">
    <source>
        <dbReference type="ARBA" id="ARBA00004115"/>
    </source>
</evidence>
<comment type="caution">
    <text evidence="17">The sequence shown here is derived from an EMBL/GenBank/DDBJ whole genome shotgun (WGS) entry which is preliminary data.</text>
</comment>
<dbReference type="SMART" id="SM00584">
    <property type="entry name" value="TLDc"/>
    <property type="match status" value="1"/>
</dbReference>
<dbReference type="GO" id="GO:0030659">
    <property type="term" value="C:cytoplasmic vesicle membrane"/>
    <property type="evidence" value="ECO:0007669"/>
    <property type="project" value="UniProtKB-SubCell"/>
</dbReference>
<dbReference type="GO" id="GO:0005743">
    <property type="term" value="C:mitochondrial inner membrane"/>
    <property type="evidence" value="ECO:0007669"/>
    <property type="project" value="UniProtKB-SubCell"/>
</dbReference>
<comment type="subcellular location">
    <subcellularLocation>
        <location evidence="2">Cytoplasmic vesicle membrane</location>
    </subcellularLocation>
    <subcellularLocation>
        <location evidence="3">Endomembrane system</location>
        <topology evidence="3">Peripheral membrane protein</topology>
    </subcellularLocation>
    <subcellularLocation>
        <location evidence="1">Endoplasmic reticulum membrane</location>
        <topology evidence="1">Single-pass type I membrane protein</topology>
    </subcellularLocation>
    <subcellularLocation>
        <location evidence="15">Mitochondrion inner membrane</location>
        <topology evidence="15">Single-pass membrane protein</topology>
    </subcellularLocation>
    <subcellularLocation>
        <location evidence="14">Synapse</location>
    </subcellularLocation>
</comment>
<dbReference type="InterPro" id="IPR019133">
    <property type="entry name" value="MIC60"/>
</dbReference>
<protein>
    <recommendedName>
        <fullName evidence="15">MICOS complex subunit MIC60</fullName>
    </recommendedName>
    <alternativeName>
        <fullName evidence="15">Mitofilin</fullName>
    </alternativeName>
</protein>
<accession>A0A132AAV2</accession>
<dbReference type="Pfam" id="PF23192">
    <property type="entry name" value="NOMO_12th"/>
    <property type="match status" value="1"/>
</dbReference>
<name>A0A132AAV2_SARSC</name>
<dbReference type="Pfam" id="PF07534">
    <property type="entry name" value="TLD"/>
    <property type="match status" value="1"/>
</dbReference>
<feature type="transmembrane region" description="Helical" evidence="15">
    <location>
        <begin position="458"/>
        <end position="481"/>
    </location>
</feature>
<proteinExistence type="inferred from homology"/>
<dbReference type="InterPro" id="IPR051417">
    <property type="entry name" value="SDr/BOS_complex"/>
</dbReference>
<feature type="compositionally biased region" description="Polar residues" evidence="16">
    <location>
        <begin position="722"/>
        <end position="735"/>
    </location>
</feature>
<evidence type="ECO:0000256" key="16">
    <source>
        <dbReference type="SAM" id="MobiDB-lite"/>
    </source>
</evidence>
<evidence type="ECO:0000256" key="12">
    <source>
        <dbReference type="ARBA" id="ARBA00023136"/>
    </source>
</evidence>
<reference evidence="17 18" key="1">
    <citation type="journal article" date="2015" name="Parasit. Vectors">
        <title>Draft genome of the scabies mite.</title>
        <authorList>
            <person name="Rider S.D.Jr."/>
            <person name="Morgan M.S."/>
            <person name="Arlian L.G."/>
        </authorList>
    </citation>
    <scope>NUCLEOTIDE SEQUENCE [LARGE SCALE GENOMIC DNA]</scope>
    <source>
        <strain evidence="17">Arlian Lab</strain>
    </source>
</reference>
<dbReference type="InterPro" id="IPR055074">
    <property type="entry name" value="NOMO1-3_2nd"/>
</dbReference>
<keyword evidence="10" id="KW-0770">Synapse</keyword>
<keyword evidence="7 15" id="KW-0999">Mitochondrion inner membrane</keyword>
<gene>
    <name evidence="17" type="ORF">QR98_0065220</name>
</gene>
<keyword evidence="8" id="KW-0256">Endoplasmic reticulum</keyword>
<dbReference type="InterPro" id="IPR055075">
    <property type="entry name" value="NOMO-like_N"/>
</dbReference>
<dbReference type="Gene3D" id="3.40.50.150">
    <property type="entry name" value="Vaccinia Virus protein VP39"/>
    <property type="match status" value="1"/>
</dbReference>
<evidence type="ECO:0000256" key="3">
    <source>
        <dbReference type="ARBA" id="ARBA00004184"/>
    </source>
</evidence>
<evidence type="ECO:0000256" key="15">
    <source>
        <dbReference type="RuleBase" id="RU363000"/>
    </source>
</evidence>
<comment type="subunit">
    <text evidence="15">Component of the mitochondrial contact site and cristae organizing system (MICOS) complex.</text>
</comment>
<dbReference type="OrthoDB" id="10065050at2759"/>
<dbReference type="InterPro" id="IPR056191">
    <property type="entry name" value="NOMO_12th"/>
</dbReference>
<organism evidence="17 18">
    <name type="scientific">Sarcoptes scabiei</name>
    <name type="common">Itch mite</name>
    <name type="synonym">Acarus scabiei</name>
    <dbReference type="NCBI Taxonomy" id="52283"/>
    <lineage>
        <taxon>Eukaryota</taxon>
        <taxon>Metazoa</taxon>
        <taxon>Ecdysozoa</taxon>
        <taxon>Arthropoda</taxon>
        <taxon>Chelicerata</taxon>
        <taxon>Arachnida</taxon>
        <taxon>Acari</taxon>
        <taxon>Acariformes</taxon>
        <taxon>Sarcoptiformes</taxon>
        <taxon>Astigmata</taxon>
        <taxon>Psoroptidia</taxon>
        <taxon>Sarcoptoidea</taxon>
        <taxon>Sarcoptidae</taxon>
        <taxon>Sarcoptinae</taxon>
        <taxon>Sarcoptes</taxon>
    </lineage>
</organism>
<dbReference type="PANTHER" id="PTHR23303">
    <property type="entry name" value="CARBOXYPEPTIDASE REGULATORY REGION-CONTAINING"/>
    <property type="match status" value="1"/>
</dbReference>
<evidence type="ECO:0000256" key="13">
    <source>
        <dbReference type="ARBA" id="ARBA00023329"/>
    </source>
</evidence>
<evidence type="ECO:0000256" key="10">
    <source>
        <dbReference type="ARBA" id="ARBA00023018"/>
    </source>
</evidence>
<dbReference type="GO" id="GO:0005789">
    <property type="term" value="C:endoplasmic reticulum membrane"/>
    <property type="evidence" value="ECO:0007669"/>
    <property type="project" value="UniProtKB-SubCell"/>
</dbReference>
<dbReference type="Gene3D" id="1.10.472.80">
    <property type="entry name" value="Ypt/Rab-GAP domain of gyp1p, domain 3"/>
    <property type="match status" value="1"/>
</dbReference>
<evidence type="ECO:0000256" key="9">
    <source>
        <dbReference type="ARBA" id="ARBA00022989"/>
    </source>
</evidence>
<dbReference type="Pfam" id="PF09731">
    <property type="entry name" value="Mitofilin"/>
    <property type="match status" value="1"/>
</dbReference>
<dbReference type="Pfam" id="PF00566">
    <property type="entry name" value="RabGAP-TBC"/>
    <property type="match status" value="1"/>
</dbReference>
<evidence type="ECO:0000256" key="11">
    <source>
        <dbReference type="ARBA" id="ARBA00023128"/>
    </source>
</evidence>
<feature type="region of interest" description="Disordered" evidence="16">
    <location>
        <begin position="673"/>
        <end position="759"/>
    </location>
</feature>
<evidence type="ECO:0000256" key="7">
    <source>
        <dbReference type="ARBA" id="ARBA00022792"/>
    </source>
</evidence>
<comment type="similarity">
    <text evidence="4 15">Belongs to the MICOS complex subunit Mic60 family.</text>
</comment>
<evidence type="ECO:0000256" key="8">
    <source>
        <dbReference type="ARBA" id="ARBA00022824"/>
    </source>
</evidence>
<dbReference type="InterPro" id="IPR055073">
    <property type="entry name" value="NOMO1-like_9th"/>
</dbReference>
<keyword evidence="9 15" id="KW-1133">Transmembrane helix</keyword>
<dbReference type="InterPro" id="IPR035969">
    <property type="entry name" value="Rab-GAP_TBC_sf"/>
</dbReference>
<dbReference type="Pfam" id="PF22902">
    <property type="entry name" value="NOMO1-like_9th"/>
    <property type="match status" value="1"/>
</dbReference>
<dbReference type="Pfam" id="PF23141">
    <property type="entry name" value="Ig_NOMO"/>
    <property type="match status" value="1"/>
</dbReference>
<keyword evidence="5 15" id="KW-0812">Transmembrane</keyword>
<dbReference type="VEuPathDB" id="VectorBase:SSCA001283"/>
<dbReference type="Pfam" id="PF22904">
    <property type="entry name" value="NOMO1-like_2nd"/>
    <property type="match status" value="1"/>
</dbReference>
<keyword evidence="13" id="KW-0968">Cytoplasmic vesicle</keyword>
<evidence type="ECO:0000256" key="6">
    <source>
        <dbReference type="ARBA" id="ARBA00022729"/>
    </source>
</evidence>
<feature type="compositionally biased region" description="Basic and acidic residues" evidence="16">
    <location>
        <begin position="738"/>
        <end position="754"/>
    </location>
</feature>
<evidence type="ECO:0000256" key="2">
    <source>
        <dbReference type="ARBA" id="ARBA00004156"/>
    </source>
</evidence>
<feature type="transmembrane region" description="Helical" evidence="15">
    <location>
        <begin position="627"/>
        <end position="645"/>
    </location>
</feature>
<evidence type="ECO:0000256" key="5">
    <source>
        <dbReference type="ARBA" id="ARBA00022692"/>
    </source>
</evidence>
<comment type="function">
    <text evidence="15">Component of the MICOS complex, a large protein complex of the mitochondrial inner membrane that plays crucial roles in the maintenance of crista junctions, inner membrane architecture, and formation of contact sites to the outer membrane.</text>
</comment>
<dbReference type="SUPFAM" id="SSF53335">
    <property type="entry name" value="S-adenosyl-L-methionine-dependent methyltransferases"/>
    <property type="match status" value="1"/>
</dbReference>
<dbReference type="EMBL" id="JXLN01012121">
    <property type="protein sequence ID" value="KPM08009.1"/>
    <property type="molecule type" value="Genomic_DNA"/>
</dbReference>
<dbReference type="Pfam" id="PF22898">
    <property type="entry name" value="NOMO1-like_1st"/>
    <property type="match status" value="1"/>
</dbReference>
<evidence type="ECO:0000256" key="14">
    <source>
        <dbReference type="ARBA" id="ARBA00034103"/>
    </source>
</evidence>
<evidence type="ECO:0000313" key="17">
    <source>
        <dbReference type="EMBL" id="KPM08009.1"/>
    </source>
</evidence>
<dbReference type="GO" id="GO:0045202">
    <property type="term" value="C:synapse"/>
    <property type="evidence" value="ECO:0007669"/>
    <property type="project" value="UniProtKB-SubCell"/>
</dbReference>
<evidence type="ECO:0000256" key="4">
    <source>
        <dbReference type="ARBA" id="ARBA00010877"/>
    </source>
</evidence>
<keyword evidence="6" id="KW-0732">Signal</keyword>
<dbReference type="InterPro" id="IPR000195">
    <property type="entry name" value="Rab-GAP-TBC_dom"/>
</dbReference>
<keyword evidence="12 15" id="KW-0472">Membrane</keyword>